<evidence type="ECO:0000256" key="11">
    <source>
        <dbReference type="ARBA" id="ARBA00022741"/>
    </source>
</evidence>
<evidence type="ECO:0000313" key="24">
    <source>
        <dbReference type="Proteomes" id="UP000280104"/>
    </source>
</evidence>
<evidence type="ECO:0000256" key="8">
    <source>
        <dbReference type="ARBA" id="ARBA00022692"/>
    </source>
</evidence>
<dbReference type="EC" id="2.7.11.1" evidence="3"/>
<dbReference type="GO" id="GO:0004674">
    <property type="term" value="F:protein serine/threonine kinase activity"/>
    <property type="evidence" value="ECO:0007669"/>
    <property type="project" value="UniProtKB-KW"/>
</dbReference>
<dbReference type="SMART" id="SM00369">
    <property type="entry name" value="LRR_TYP"/>
    <property type="match status" value="5"/>
</dbReference>
<evidence type="ECO:0000256" key="4">
    <source>
        <dbReference type="ARBA" id="ARBA00022475"/>
    </source>
</evidence>
<keyword evidence="5" id="KW-0723">Serine/threonine-protein kinase</keyword>
<proteinExistence type="inferred from homology"/>
<dbReference type="InterPro" id="IPR008271">
    <property type="entry name" value="Ser/Thr_kinase_AS"/>
</dbReference>
<feature type="transmembrane region" description="Helical" evidence="20">
    <location>
        <begin position="1084"/>
        <end position="1107"/>
    </location>
</feature>
<evidence type="ECO:0000256" key="13">
    <source>
        <dbReference type="ARBA" id="ARBA00022840"/>
    </source>
</evidence>
<evidence type="ECO:0000256" key="19">
    <source>
        <dbReference type="SAM" id="MobiDB-lite"/>
    </source>
</evidence>
<keyword evidence="17" id="KW-0325">Glycoprotein</keyword>
<keyword evidence="9" id="KW-0732">Signal</keyword>
<feature type="region of interest" description="Disordered" evidence="19">
    <location>
        <begin position="455"/>
        <end position="478"/>
    </location>
</feature>
<keyword evidence="16" id="KW-0675">Receptor</keyword>
<accession>A0A7H4LCT0</accession>
<evidence type="ECO:0000256" key="6">
    <source>
        <dbReference type="ARBA" id="ARBA00022614"/>
    </source>
</evidence>
<keyword evidence="7" id="KW-0808">Transferase</keyword>
<dbReference type="InterPro" id="IPR032675">
    <property type="entry name" value="LRR_dom_sf"/>
</dbReference>
<evidence type="ECO:0000256" key="18">
    <source>
        <dbReference type="PROSITE-ProRule" id="PRU10141"/>
    </source>
</evidence>
<evidence type="ECO:0000256" key="10">
    <source>
        <dbReference type="ARBA" id="ARBA00022737"/>
    </source>
</evidence>
<dbReference type="Gene3D" id="3.80.10.10">
    <property type="entry name" value="Ribonuclease Inhibitor"/>
    <property type="match status" value="3"/>
</dbReference>
<protein>
    <recommendedName>
        <fullName evidence="3">non-specific serine/threonine protein kinase</fullName>
        <ecNumber evidence="3">2.7.11.1</ecNumber>
    </recommendedName>
</protein>
<dbReference type="InterPro" id="IPR000719">
    <property type="entry name" value="Prot_kinase_dom"/>
</dbReference>
<dbReference type="InterPro" id="IPR017451">
    <property type="entry name" value="F-box-assoc_interact_dom"/>
</dbReference>
<keyword evidence="8 20" id="KW-0812">Transmembrane</keyword>
<dbReference type="GO" id="GO:0051707">
    <property type="term" value="P:response to other organism"/>
    <property type="evidence" value="ECO:0007669"/>
    <property type="project" value="UniProtKB-ARBA"/>
</dbReference>
<dbReference type="Pfam" id="PF00069">
    <property type="entry name" value="Pkinase"/>
    <property type="match status" value="1"/>
</dbReference>
<dbReference type="SMART" id="SM00220">
    <property type="entry name" value="S_TKc"/>
    <property type="match status" value="1"/>
</dbReference>
<dbReference type="FunFam" id="3.80.10.10:FF:000453">
    <property type="entry name" value="Leucine-rich receptor-like protein kinase family protein"/>
    <property type="match status" value="1"/>
</dbReference>
<dbReference type="SUPFAM" id="SSF52058">
    <property type="entry name" value="L domain-like"/>
    <property type="match status" value="1"/>
</dbReference>
<dbReference type="Proteomes" id="UP000280104">
    <property type="component" value="Chromosome II"/>
</dbReference>
<dbReference type="Gene3D" id="1.20.1280.50">
    <property type="match status" value="1"/>
</dbReference>
<dbReference type="Pfam" id="PF00646">
    <property type="entry name" value="F-box"/>
    <property type="match status" value="1"/>
</dbReference>
<evidence type="ECO:0000256" key="16">
    <source>
        <dbReference type="ARBA" id="ARBA00023170"/>
    </source>
</evidence>
<dbReference type="FunFam" id="3.80.10.10:FF:000228">
    <property type="entry name" value="Leucine-rich repeat receptor-like serine/threonine-protein kinase BAM1"/>
    <property type="match status" value="1"/>
</dbReference>
<evidence type="ECO:0000256" key="20">
    <source>
        <dbReference type="SAM" id="Phobius"/>
    </source>
</evidence>
<evidence type="ECO:0000313" key="23">
    <source>
        <dbReference type="EMBL" id="SPT16418.1"/>
    </source>
</evidence>
<keyword evidence="14 20" id="KW-1133">Transmembrane helix</keyword>
<evidence type="ECO:0000256" key="17">
    <source>
        <dbReference type="ARBA" id="ARBA00023180"/>
    </source>
</evidence>
<dbReference type="PROSITE" id="PS00108">
    <property type="entry name" value="PROTEIN_KINASE_ST"/>
    <property type="match status" value="1"/>
</dbReference>
<dbReference type="EMBL" id="LS480641">
    <property type="protein sequence ID" value="SPT16418.1"/>
    <property type="molecule type" value="Genomic_DNA"/>
</dbReference>
<dbReference type="FunFam" id="1.10.510.10:FF:000201">
    <property type="entry name" value="Leucine-rich repeat receptor-like serine/threonine-protein kinase"/>
    <property type="match status" value="1"/>
</dbReference>
<evidence type="ECO:0000256" key="1">
    <source>
        <dbReference type="ARBA" id="ARBA00004251"/>
    </source>
</evidence>
<evidence type="ECO:0000256" key="2">
    <source>
        <dbReference type="ARBA" id="ARBA00008684"/>
    </source>
</evidence>
<dbReference type="GO" id="GO:0005524">
    <property type="term" value="F:ATP binding"/>
    <property type="evidence" value="ECO:0007669"/>
    <property type="project" value="UniProtKB-UniRule"/>
</dbReference>
<keyword evidence="13 18" id="KW-0067">ATP-binding</keyword>
<dbReference type="GO" id="GO:0009791">
    <property type="term" value="P:post-embryonic development"/>
    <property type="evidence" value="ECO:0007669"/>
    <property type="project" value="UniProtKB-ARBA"/>
</dbReference>
<feature type="compositionally biased region" description="Low complexity" evidence="19">
    <location>
        <begin position="462"/>
        <end position="473"/>
    </location>
</feature>
<dbReference type="PANTHER" id="PTHR48056">
    <property type="entry name" value="LRR RECEPTOR-LIKE SERINE/THREONINE-PROTEIN KINASE-RELATED"/>
    <property type="match status" value="1"/>
</dbReference>
<evidence type="ECO:0000256" key="3">
    <source>
        <dbReference type="ARBA" id="ARBA00012513"/>
    </source>
</evidence>
<organism evidence="23 24">
    <name type="scientific">Triticum aestivum</name>
    <name type="common">Wheat</name>
    <dbReference type="NCBI Taxonomy" id="4565"/>
    <lineage>
        <taxon>Eukaryota</taxon>
        <taxon>Viridiplantae</taxon>
        <taxon>Streptophyta</taxon>
        <taxon>Embryophyta</taxon>
        <taxon>Tracheophyta</taxon>
        <taxon>Spermatophyta</taxon>
        <taxon>Magnoliopsida</taxon>
        <taxon>Liliopsida</taxon>
        <taxon>Poales</taxon>
        <taxon>Poaceae</taxon>
        <taxon>BOP clade</taxon>
        <taxon>Pooideae</taxon>
        <taxon>Triticodae</taxon>
        <taxon>Triticeae</taxon>
        <taxon>Triticinae</taxon>
        <taxon>Triticum</taxon>
    </lineage>
</organism>
<dbReference type="InterPro" id="IPR017441">
    <property type="entry name" value="Protein_kinase_ATP_BS"/>
</dbReference>
<feature type="domain" description="F-box" evidence="22">
    <location>
        <begin position="9"/>
        <end position="55"/>
    </location>
</feature>
<keyword evidence="12" id="KW-0418">Kinase</keyword>
<dbReference type="PROSITE" id="PS00107">
    <property type="entry name" value="PROTEIN_KINASE_ATP"/>
    <property type="match status" value="1"/>
</dbReference>
<dbReference type="InterPro" id="IPR003591">
    <property type="entry name" value="Leu-rich_rpt_typical-subtyp"/>
</dbReference>
<dbReference type="PANTHER" id="PTHR48056:SF70">
    <property type="entry name" value="PROTEIN KINASE DOMAIN-CONTAINING PROTEIN"/>
    <property type="match status" value="1"/>
</dbReference>
<sequence>MKITAGGGVTNAAYIPPHLQAAILLHLPSFHLRRLRRVCKHWRDVIADALRLRRSAAPTHTIAFFRGCSAGKGVQAMLGHGFLFDEQWSLAARFTVDRSARLVGTCNSLLCFLLKHANAIRVVDPVAGASIDVPLSPAKHGSTVDGEYCFGFDSTTRQYKIVHLHGYTSNSLPSKKDGASAEKELHLHVCTVGADKGWRSVRIRTDLHGVPYKHDGFAEKKPACCDGAVYWLGRTAAGTFRNARFDLATEEITSAADRLVHGQMPATQISCRYPGAKLGLCGVQFTWYGEWDGGCWPHNVTALPHTVTGVHYRRSYLNLGRVWRRVPGAQALQRGHLLVQEPGGALYAHEVGSSSACMRELRLVGDKKLLVAVAAGHVEAEPAEWYKFVPVHDRHDQQRSKSAERQYLSTRLPRARPAQGTLHRGVLYNGKKFRRWKQQKQSLIPLQFGVQLRDSRRTAVKPTTTTSSTPTSPLSRHTNAMTPLLPLLLLGLLLAAASAAPLPADFTRLLAAKATLSDPASALAAWDPSLSPSLSPCRWPHVLCRSSADPAIASLLLSNLSLAGEFPAQLCSLAFLLRLDLSYNSLAGPLPPCLAALPNLRHLDLAENAFSGEVPSSYGAGFASLATLSLAGNDLSGGFPAFLANVSSLQELLLAYNPFAPSPVPDVFPSGLPRLRVLWLAGCCLVGRIPSSIGGLRSLVNLDLSTNNLTGEIPESIGRLENLVQIELYKNNLSGRLPGGLGGLKKLRFLDAAMNRLSGEIPADLFLAPRLESLHLYENELSGPVPSTLDKAPALNDLRLFSNRLVGELPEFGKNCPLKFLDLSDNRISGCIPATLCSAGKLEQLLILNNELAGSIPTELGQCRTLTRVRLPNNRLSGAVPPDMWGLPRLYLLELAGNALSGTVGPTIALAKNLSQLLIFDNHFAGVLPAHIGSLTRLVELSAANNGFSGPLPATLADVSTLARLDLRNNSFSGELPHGVRRWQKLTQLDLAHNRLTGTIPPELGELPVLNSLDLSNNEFTGGVPLQLESLKLSMFNLSNNRLAGNLPPLFSGDIYNDSFLGNPALCRGACFGARRAAARRHSLVGSVESVLTIAVAILILGVAWFWHKYRSQSQHRKRGPQPGDNKWVVTSFHNVEFEEEDLLSCLDDEDNVVGTGASGKVYRAVLGNEDVVAVKKLRAVGGAAAARKHKDGMKDSLEAEVATLGRIRHKNIVKLWCCLRSGDRGLLVYEYMPNGSLGDLLHGGKGGLLDWPMRRRIMVDAAEGLSYLHHDCAPPIVHRDVKSNNILLDAEFGAKVADFGVARVIDDNRSGPNAVSAIAGSCGYIAPEYSYTLRVTEKSDVYSFGVVMLELVTGKRAVGPELGDKDLVRWVRGGIEREGLDSVLDPRLAGESCSCRDEMRRVLGVALLCASSLPINRPSMRSVVKLLLEVRSKPAVVVEEKEPLDV</sequence>
<dbReference type="CDD" id="cd09917">
    <property type="entry name" value="F-box_SF"/>
    <property type="match status" value="1"/>
</dbReference>
<keyword evidence="11 18" id="KW-0547">Nucleotide-binding</keyword>
<dbReference type="SUPFAM" id="SSF81383">
    <property type="entry name" value="F-box domain"/>
    <property type="match status" value="1"/>
</dbReference>
<dbReference type="SUPFAM" id="SSF52047">
    <property type="entry name" value="RNI-like"/>
    <property type="match status" value="1"/>
</dbReference>
<evidence type="ECO:0000259" key="22">
    <source>
        <dbReference type="PROSITE" id="PS50181"/>
    </source>
</evidence>
<dbReference type="InterPro" id="IPR001810">
    <property type="entry name" value="F-box_dom"/>
</dbReference>
<reference evidence="23 24" key="1">
    <citation type="submission" date="2018-05" db="EMBL/GenBank/DDBJ databases">
        <authorList>
            <person name="Thind KAUR A."/>
        </authorList>
    </citation>
    <scope>NUCLEOTIDE SEQUENCE [LARGE SCALE GENOMIC DNA]</scope>
</reference>
<gene>
    <name evidence="23" type="ORF">CAMPLR22A2D_LOCUS1015</name>
</gene>
<keyword evidence="10" id="KW-0677">Repeat</keyword>
<dbReference type="GO" id="GO:0005886">
    <property type="term" value="C:plasma membrane"/>
    <property type="evidence" value="ECO:0007669"/>
    <property type="project" value="UniProtKB-SubCell"/>
</dbReference>
<dbReference type="InterPro" id="IPR050647">
    <property type="entry name" value="Plant_LRR-RLKs"/>
</dbReference>
<evidence type="ECO:0000256" key="7">
    <source>
        <dbReference type="ARBA" id="ARBA00022679"/>
    </source>
</evidence>
<dbReference type="InterPro" id="IPR013210">
    <property type="entry name" value="LRR_N_plant-typ"/>
</dbReference>
<dbReference type="InterPro" id="IPR011009">
    <property type="entry name" value="Kinase-like_dom_sf"/>
</dbReference>
<dbReference type="InterPro" id="IPR036047">
    <property type="entry name" value="F-box-like_dom_sf"/>
</dbReference>
<evidence type="ECO:0000256" key="9">
    <source>
        <dbReference type="ARBA" id="ARBA00022729"/>
    </source>
</evidence>
<dbReference type="PROSITE" id="PS50181">
    <property type="entry name" value="FBOX"/>
    <property type="match status" value="1"/>
</dbReference>
<dbReference type="Pfam" id="PF00560">
    <property type="entry name" value="LRR_1"/>
    <property type="match status" value="7"/>
</dbReference>
<feature type="domain" description="Protein kinase" evidence="21">
    <location>
        <begin position="1148"/>
        <end position="1437"/>
    </location>
</feature>
<comment type="similarity">
    <text evidence="2">Belongs to the protein kinase superfamily. Ser/Thr protein kinase family.</text>
</comment>
<evidence type="ECO:0000259" key="21">
    <source>
        <dbReference type="PROSITE" id="PS50011"/>
    </source>
</evidence>
<evidence type="ECO:0000256" key="5">
    <source>
        <dbReference type="ARBA" id="ARBA00022527"/>
    </source>
</evidence>
<evidence type="ECO:0000256" key="14">
    <source>
        <dbReference type="ARBA" id="ARBA00022989"/>
    </source>
</evidence>
<dbReference type="PROSITE" id="PS50011">
    <property type="entry name" value="PROTEIN_KINASE_DOM"/>
    <property type="match status" value="1"/>
</dbReference>
<dbReference type="Gene3D" id="3.30.200.20">
    <property type="entry name" value="Phosphorylase Kinase, domain 1"/>
    <property type="match status" value="1"/>
</dbReference>
<comment type="subcellular location">
    <subcellularLocation>
        <location evidence="1">Cell membrane</location>
        <topology evidence="1">Single-pass type I membrane protein</topology>
    </subcellularLocation>
</comment>
<dbReference type="SMART" id="SM00256">
    <property type="entry name" value="FBOX"/>
    <property type="match status" value="1"/>
</dbReference>
<keyword evidence="6" id="KW-0433">Leucine-rich repeat</keyword>
<dbReference type="Gene3D" id="1.10.510.10">
    <property type="entry name" value="Transferase(Phosphotransferase) domain 1"/>
    <property type="match status" value="1"/>
</dbReference>
<name>A0A7H4LCT0_WHEAT</name>
<dbReference type="GO" id="GO:0006952">
    <property type="term" value="P:defense response"/>
    <property type="evidence" value="ECO:0007669"/>
    <property type="project" value="UniProtKB-ARBA"/>
</dbReference>
<evidence type="ECO:0000256" key="15">
    <source>
        <dbReference type="ARBA" id="ARBA00023136"/>
    </source>
</evidence>
<keyword evidence="15 20" id="KW-0472">Membrane</keyword>
<dbReference type="Pfam" id="PF08268">
    <property type="entry name" value="FBA_3"/>
    <property type="match status" value="1"/>
</dbReference>
<feature type="binding site" evidence="18">
    <location>
        <position position="1177"/>
    </location>
    <ligand>
        <name>ATP</name>
        <dbReference type="ChEBI" id="CHEBI:30616"/>
    </ligand>
</feature>
<dbReference type="InterPro" id="IPR013187">
    <property type="entry name" value="F-box-assoc_dom_typ3"/>
</dbReference>
<dbReference type="NCBIfam" id="TIGR01640">
    <property type="entry name" value="F_box_assoc_1"/>
    <property type="match status" value="1"/>
</dbReference>
<dbReference type="Pfam" id="PF08263">
    <property type="entry name" value="LRRNT_2"/>
    <property type="match status" value="1"/>
</dbReference>
<dbReference type="SUPFAM" id="SSF56112">
    <property type="entry name" value="Protein kinase-like (PK-like)"/>
    <property type="match status" value="1"/>
</dbReference>
<dbReference type="InterPro" id="IPR001611">
    <property type="entry name" value="Leu-rich_rpt"/>
</dbReference>
<dbReference type="FunFam" id="3.80.10.10:FF:000215">
    <property type="entry name" value="Receptor-like protein kinase HSL1"/>
    <property type="match status" value="1"/>
</dbReference>
<keyword evidence="4" id="KW-1003">Cell membrane</keyword>
<evidence type="ECO:0000256" key="12">
    <source>
        <dbReference type="ARBA" id="ARBA00022777"/>
    </source>
</evidence>